<keyword evidence="1" id="KW-0812">Transmembrane</keyword>
<feature type="transmembrane region" description="Helical" evidence="1">
    <location>
        <begin position="65"/>
        <end position="88"/>
    </location>
</feature>
<dbReference type="Proteomes" id="UP000823401">
    <property type="component" value="Unassembled WGS sequence"/>
</dbReference>
<keyword evidence="3" id="KW-1185">Reference proteome</keyword>
<protein>
    <recommendedName>
        <fullName evidence="4">NADH dehydrogenase subunit 6</fullName>
    </recommendedName>
</protein>
<evidence type="ECO:0008006" key="4">
    <source>
        <dbReference type="Google" id="ProtNLM"/>
    </source>
</evidence>
<feature type="transmembrane region" description="Helical" evidence="1">
    <location>
        <begin position="6"/>
        <end position="23"/>
    </location>
</feature>
<organism evidence="2 3">
    <name type="scientific">Ruoffia tabacinasalis</name>
    <dbReference type="NCBI Taxonomy" id="87458"/>
    <lineage>
        <taxon>Bacteria</taxon>
        <taxon>Bacillati</taxon>
        <taxon>Bacillota</taxon>
        <taxon>Bacilli</taxon>
        <taxon>Lactobacillales</taxon>
        <taxon>Aerococcaceae</taxon>
        <taxon>Ruoffia</taxon>
    </lineage>
</organism>
<sequence>MLFTILIYAFPAMFMILGAYLLLFRQTLIQVFGDYSNKVIISFSILLFLIGILGFVLVINNFIDYMLIWMLAALIVVFFMVFVFYWLFRANNDNNGTK</sequence>
<evidence type="ECO:0000313" key="3">
    <source>
        <dbReference type="Proteomes" id="UP000823401"/>
    </source>
</evidence>
<name>A0ABS0LJ27_9LACT</name>
<reference evidence="2 3" key="1">
    <citation type="submission" date="2020-07" db="EMBL/GenBank/DDBJ databases">
        <title>Facklamia lactis sp. nov., isolated from raw milk.</title>
        <authorList>
            <person name="Doll E.V."/>
            <person name="Huptas C."/>
            <person name="Staib L."/>
            <person name="Wenning M."/>
            <person name="Scherer S."/>
        </authorList>
    </citation>
    <scope>NUCLEOTIDE SEQUENCE [LARGE SCALE GENOMIC DNA]</scope>
    <source>
        <strain evidence="2 3">DSM 104272</strain>
    </source>
</reference>
<dbReference type="EMBL" id="JACCEL010000011">
    <property type="protein sequence ID" value="MBG9978272.1"/>
    <property type="molecule type" value="Genomic_DNA"/>
</dbReference>
<keyword evidence="1" id="KW-0472">Membrane</keyword>
<proteinExistence type="predicted"/>
<evidence type="ECO:0000313" key="2">
    <source>
        <dbReference type="EMBL" id="MBG9978272.1"/>
    </source>
</evidence>
<accession>A0ABS0LJ27</accession>
<gene>
    <name evidence="2" type="ORF">HYQ42_05675</name>
</gene>
<evidence type="ECO:0000256" key="1">
    <source>
        <dbReference type="SAM" id="Phobius"/>
    </source>
</evidence>
<dbReference type="RefSeq" id="WP_197104381.1">
    <property type="nucleotide sequence ID" value="NZ_JACCEL010000011.1"/>
</dbReference>
<keyword evidence="1" id="KW-1133">Transmembrane helix</keyword>
<comment type="caution">
    <text evidence="2">The sequence shown here is derived from an EMBL/GenBank/DDBJ whole genome shotgun (WGS) entry which is preliminary data.</text>
</comment>
<feature type="transmembrane region" description="Helical" evidence="1">
    <location>
        <begin position="35"/>
        <end position="59"/>
    </location>
</feature>